<dbReference type="PANTHER" id="PTHR30506">
    <property type="entry name" value="INNER MEMBRANE PROTEIN"/>
    <property type="match status" value="1"/>
</dbReference>
<proteinExistence type="inferred from homology"/>
<evidence type="ECO:0000256" key="1">
    <source>
        <dbReference type="ARBA" id="ARBA00004651"/>
    </source>
</evidence>
<evidence type="ECO:0000256" key="6">
    <source>
        <dbReference type="ARBA" id="ARBA00023136"/>
    </source>
</evidence>
<feature type="transmembrane region" description="Helical" evidence="7">
    <location>
        <begin position="68"/>
        <end position="88"/>
    </location>
</feature>
<evidence type="ECO:0000256" key="2">
    <source>
        <dbReference type="ARBA" id="ARBA00008193"/>
    </source>
</evidence>
<organism evidence="9 10">
    <name type="scientific">Nocardioides soli</name>
    <dbReference type="NCBI Taxonomy" id="1036020"/>
    <lineage>
        <taxon>Bacteria</taxon>
        <taxon>Bacillati</taxon>
        <taxon>Actinomycetota</taxon>
        <taxon>Actinomycetes</taxon>
        <taxon>Propionibacteriales</taxon>
        <taxon>Nocardioidaceae</taxon>
        <taxon>Nocardioides</taxon>
    </lineage>
</organism>
<keyword evidence="10" id="KW-1185">Reference proteome</keyword>
<feature type="transmembrane region" description="Helical" evidence="7">
    <location>
        <begin position="148"/>
        <end position="167"/>
    </location>
</feature>
<feature type="domain" description="Glycine transporter" evidence="8">
    <location>
        <begin position="97"/>
        <end position="168"/>
    </location>
</feature>
<comment type="subcellular location">
    <subcellularLocation>
        <location evidence="1">Cell membrane</location>
        <topology evidence="1">Multi-pass membrane protein</topology>
    </subcellularLocation>
</comment>
<keyword evidence="3" id="KW-1003">Cell membrane</keyword>
<dbReference type="InterPro" id="IPR005115">
    <property type="entry name" value="Gly_transporter"/>
</dbReference>
<accession>A0A7W4Z236</accession>
<evidence type="ECO:0000259" key="8">
    <source>
        <dbReference type="Pfam" id="PF03458"/>
    </source>
</evidence>
<evidence type="ECO:0000256" key="7">
    <source>
        <dbReference type="SAM" id="Phobius"/>
    </source>
</evidence>
<sequence length="211" mass="21266">MDTTSPMFLVLDLTGTFAFALNGALTAIRVARLDIVGVITLGMFTALGGGMIRDVMLGALPPATFSDWRYLAVAAIGGLVAFVAGRHLDRLAKPILVLDAAGLSLFAVSGALKGLDLGVGSAQAVILGAITAVGGGTLRDVLIREIPAVLSSGLYAIPALVGAFVLVAGDQLGVADLPAAITGAVVCFVIRMIGVRFGIDAPSPPGTGQRA</sequence>
<protein>
    <submittedName>
        <fullName evidence="9">Putative membrane protein YeiH</fullName>
    </submittedName>
</protein>
<name>A0A7W4Z236_9ACTN</name>
<reference evidence="9 10" key="1">
    <citation type="submission" date="2020-08" db="EMBL/GenBank/DDBJ databases">
        <title>Sequencing the genomes of 1000 actinobacteria strains.</title>
        <authorList>
            <person name="Klenk H.-P."/>
        </authorList>
    </citation>
    <scope>NUCLEOTIDE SEQUENCE [LARGE SCALE GENOMIC DNA]</scope>
    <source>
        <strain evidence="9 10">DSM 105498</strain>
    </source>
</reference>
<evidence type="ECO:0000313" key="10">
    <source>
        <dbReference type="Proteomes" id="UP000589626"/>
    </source>
</evidence>
<feature type="domain" description="Glycine transporter" evidence="8">
    <location>
        <begin position="10"/>
        <end position="84"/>
    </location>
</feature>
<dbReference type="GO" id="GO:0005886">
    <property type="term" value="C:plasma membrane"/>
    <property type="evidence" value="ECO:0007669"/>
    <property type="project" value="UniProtKB-SubCell"/>
</dbReference>
<dbReference type="RefSeq" id="WP_183593306.1">
    <property type="nucleotide sequence ID" value="NZ_JACHWR010000002.1"/>
</dbReference>
<comment type="similarity">
    <text evidence="2">Belongs to the UPF0126 family.</text>
</comment>
<keyword evidence="4 7" id="KW-0812">Transmembrane</keyword>
<feature type="transmembrane region" description="Helical" evidence="7">
    <location>
        <begin position="6"/>
        <end position="28"/>
    </location>
</feature>
<comment type="caution">
    <text evidence="9">The sequence shown here is derived from an EMBL/GenBank/DDBJ whole genome shotgun (WGS) entry which is preliminary data.</text>
</comment>
<feature type="transmembrane region" description="Helical" evidence="7">
    <location>
        <begin position="95"/>
        <end position="112"/>
    </location>
</feature>
<feature type="transmembrane region" description="Helical" evidence="7">
    <location>
        <begin position="118"/>
        <end position="136"/>
    </location>
</feature>
<feature type="transmembrane region" description="Helical" evidence="7">
    <location>
        <begin position="179"/>
        <end position="199"/>
    </location>
</feature>
<keyword evidence="6 7" id="KW-0472">Membrane</keyword>
<dbReference type="AlphaFoldDB" id="A0A7W4Z236"/>
<keyword evidence="5 7" id="KW-1133">Transmembrane helix</keyword>
<evidence type="ECO:0000256" key="3">
    <source>
        <dbReference type="ARBA" id="ARBA00022475"/>
    </source>
</evidence>
<feature type="transmembrane region" description="Helical" evidence="7">
    <location>
        <begin position="35"/>
        <end position="56"/>
    </location>
</feature>
<gene>
    <name evidence="9" type="ORF">FHU40_003305</name>
</gene>
<dbReference type="EMBL" id="JACHWR010000002">
    <property type="protein sequence ID" value="MBB3043487.1"/>
    <property type="molecule type" value="Genomic_DNA"/>
</dbReference>
<dbReference type="Proteomes" id="UP000589626">
    <property type="component" value="Unassembled WGS sequence"/>
</dbReference>
<evidence type="ECO:0000256" key="5">
    <source>
        <dbReference type="ARBA" id="ARBA00022989"/>
    </source>
</evidence>
<evidence type="ECO:0000256" key="4">
    <source>
        <dbReference type="ARBA" id="ARBA00022692"/>
    </source>
</evidence>
<dbReference type="Pfam" id="PF03458">
    <property type="entry name" value="Gly_transporter"/>
    <property type="match status" value="2"/>
</dbReference>
<evidence type="ECO:0000313" key="9">
    <source>
        <dbReference type="EMBL" id="MBB3043487.1"/>
    </source>
</evidence>
<dbReference type="PANTHER" id="PTHR30506:SF3">
    <property type="entry name" value="UPF0126 INNER MEMBRANE PROTEIN YADS-RELATED"/>
    <property type="match status" value="1"/>
</dbReference>